<evidence type="ECO:0000259" key="1">
    <source>
        <dbReference type="Pfam" id="PF15599"/>
    </source>
</evidence>
<reference evidence="2 3" key="1">
    <citation type="journal article" date="2021" name="ISME Commun">
        <title>Automated analysis of genomic sequences facilitates high-throughput and comprehensive description of bacteria.</title>
        <authorList>
            <person name="Hitch T.C.A."/>
        </authorList>
    </citation>
    <scope>NUCLEOTIDE SEQUENCE [LARGE SCALE GENOMIC DNA]</scope>
    <source>
        <strain evidence="2 3">Sanger_31</strain>
    </source>
</reference>
<dbReference type="InterPro" id="IPR028952">
    <property type="entry name" value="Imm63"/>
</dbReference>
<protein>
    <submittedName>
        <fullName evidence="2">Immunity 63 family protein</fullName>
    </submittedName>
</protein>
<proteinExistence type="predicted"/>
<dbReference type="AlphaFoldDB" id="A0AAE3IFZ3"/>
<dbReference type="RefSeq" id="WP_267300410.1">
    <property type="nucleotide sequence ID" value="NZ_JAOQJZ010000002.1"/>
</dbReference>
<feature type="domain" description="Immunity protein 63" evidence="1">
    <location>
        <begin position="47"/>
        <end position="127"/>
    </location>
</feature>
<dbReference type="Proteomes" id="UP001208131">
    <property type="component" value="Unassembled WGS sequence"/>
</dbReference>
<keyword evidence="3" id="KW-1185">Reference proteome</keyword>
<comment type="caution">
    <text evidence="2">The sequence shown here is derived from an EMBL/GenBank/DDBJ whole genome shotgun (WGS) entry which is preliminary data.</text>
</comment>
<evidence type="ECO:0000313" key="3">
    <source>
        <dbReference type="Proteomes" id="UP001208131"/>
    </source>
</evidence>
<dbReference type="EMBL" id="JAOQJZ010000002">
    <property type="protein sequence ID" value="MCU6704889.1"/>
    <property type="molecule type" value="Genomic_DNA"/>
</dbReference>
<accession>A0AAE3IFZ3</accession>
<gene>
    <name evidence="2" type="ORF">OCV57_02955</name>
</gene>
<sequence>MMNINEVRKLIYKHGEKIGLPYDSKLYPVFSSTGNVFSDGGTIYISNNEYHYVIMERGKENKHYRSLDINDILYPLFEGITFSLASKYELKNRSEKEDPRKLLWSKQLELLGKIDPLFKERCQKEIDSILIIAPYKKCN</sequence>
<dbReference type="Pfam" id="PF15599">
    <property type="entry name" value="Imm63"/>
    <property type="match status" value="1"/>
</dbReference>
<name>A0AAE3IFZ3_9FIRM</name>
<organism evidence="2 3">
    <name type="scientific">Hominimerdicola aceti</name>
    <dbReference type="NCBI Taxonomy" id="2981726"/>
    <lineage>
        <taxon>Bacteria</taxon>
        <taxon>Bacillati</taxon>
        <taxon>Bacillota</taxon>
        <taxon>Clostridia</taxon>
        <taxon>Eubacteriales</taxon>
        <taxon>Oscillospiraceae</taxon>
        <taxon>Hominimerdicola</taxon>
    </lineage>
</organism>
<evidence type="ECO:0000313" key="2">
    <source>
        <dbReference type="EMBL" id="MCU6704889.1"/>
    </source>
</evidence>